<proteinExistence type="predicted"/>
<dbReference type="AlphaFoldDB" id="A0A2T5P7I8"/>
<dbReference type="PANTHER" id="PTHR30348">
    <property type="entry name" value="UNCHARACTERIZED PROTEIN YECE"/>
    <property type="match status" value="1"/>
</dbReference>
<dbReference type="PANTHER" id="PTHR30348:SF4">
    <property type="entry name" value="DUF72 DOMAIN-CONTAINING PROTEIN"/>
    <property type="match status" value="1"/>
</dbReference>
<comment type="caution">
    <text evidence="1">The sequence shown here is derived from an EMBL/GenBank/DDBJ whole genome shotgun (WGS) entry which is preliminary data.</text>
</comment>
<gene>
    <name evidence="1" type="ORF">DBO85_15350</name>
</gene>
<dbReference type="SUPFAM" id="SSF117396">
    <property type="entry name" value="TM1631-like"/>
    <property type="match status" value="1"/>
</dbReference>
<dbReference type="Pfam" id="PF01904">
    <property type="entry name" value="DUF72"/>
    <property type="match status" value="1"/>
</dbReference>
<name>A0A2T5P7I8_9PSED</name>
<accession>A0A2T5P7I8</accession>
<dbReference type="InterPro" id="IPR036520">
    <property type="entry name" value="UPF0759_sf"/>
</dbReference>
<reference evidence="1 2" key="1">
    <citation type="submission" date="2018-04" db="EMBL/GenBank/DDBJ databases">
        <title>Pseudomonas sp. nov., isolated from mangrove soil.</title>
        <authorList>
            <person name="Chen C."/>
        </authorList>
    </citation>
    <scope>NUCLEOTIDE SEQUENCE [LARGE SCALE GENOMIC DNA]</scope>
    <source>
        <strain evidence="1 2">TC-11</strain>
    </source>
</reference>
<dbReference type="OrthoDB" id="9780310at2"/>
<dbReference type="InterPro" id="IPR002763">
    <property type="entry name" value="DUF72"/>
</dbReference>
<evidence type="ECO:0000313" key="1">
    <source>
        <dbReference type="EMBL" id="PTU73683.1"/>
    </source>
</evidence>
<dbReference type="Gene3D" id="3.20.20.410">
    <property type="entry name" value="Protein of unknown function UPF0759"/>
    <property type="match status" value="1"/>
</dbReference>
<sequence>MASIRIGISGWRYAPWRGDFYPQGLRQKDELAFASRALSSIEINGSFYALQRPSSYQQWHEQTPDGFEFSVKAPRYITHVRRLRDVEGPLANFLASGVLGLGEKLGALLWQFPPSFRFDAALMEDFLAQLPHDTEQALGIARQHEERMAGRTLLEIDRSRKMRHAVEIRHDSFVDGRFVALLREHDVALVVADTAGKWPYLEDLSADFLYLRLHGDRQLYTSGYGEAALRHWSQRIRAWTRGEQPRDARLASAEPAPTRRSRDLYCYFDNDVKVRAPYDARRLIDLLGLADGLSEHPGQRKEDAA</sequence>
<dbReference type="RefSeq" id="WP_108108126.1">
    <property type="nucleotide sequence ID" value="NZ_QASN01000020.1"/>
</dbReference>
<dbReference type="EMBL" id="QASN01000020">
    <property type="protein sequence ID" value="PTU73683.1"/>
    <property type="molecule type" value="Genomic_DNA"/>
</dbReference>
<organism evidence="1 2">
    <name type="scientific">Pseudomonas mangrovi</name>
    <dbReference type="NCBI Taxonomy" id="2161748"/>
    <lineage>
        <taxon>Bacteria</taxon>
        <taxon>Pseudomonadati</taxon>
        <taxon>Pseudomonadota</taxon>
        <taxon>Gammaproteobacteria</taxon>
        <taxon>Pseudomonadales</taxon>
        <taxon>Pseudomonadaceae</taxon>
        <taxon>Pseudomonas</taxon>
    </lineage>
</organism>
<protein>
    <submittedName>
        <fullName evidence="1">DUF72 domain-containing protein</fullName>
    </submittedName>
</protein>
<keyword evidence="2" id="KW-1185">Reference proteome</keyword>
<evidence type="ECO:0000313" key="2">
    <source>
        <dbReference type="Proteomes" id="UP000244064"/>
    </source>
</evidence>
<dbReference type="Proteomes" id="UP000244064">
    <property type="component" value="Unassembled WGS sequence"/>
</dbReference>